<organism evidence="1 2">
    <name type="scientific">Penicillium canescens</name>
    <dbReference type="NCBI Taxonomy" id="5083"/>
    <lineage>
        <taxon>Eukaryota</taxon>
        <taxon>Fungi</taxon>
        <taxon>Dikarya</taxon>
        <taxon>Ascomycota</taxon>
        <taxon>Pezizomycotina</taxon>
        <taxon>Eurotiomycetes</taxon>
        <taxon>Eurotiomycetidae</taxon>
        <taxon>Eurotiales</taxon>
        <taxon>Aspergillaceae</taxon>
        <taxon>Penicillium</taxon>
    </lineage>
</organism>
<sequence>MSFVDPSAQTFASLFDLVKSERNQYAIEPKHQPSKSQVQCFGRNCALLKEQPDPATKGRTSRERDEKARANVREMIKRFPSDLLVLSLLKIPKTKLSNLQDKWIGKIMEWWAGEDKPENLSKVALALCQHFKLIYRRQEEGNSGVPSDQPIQTIVSLERDEFLHILDSCETTSEVDTLDQSVDYDIRALAPILRRAGNSPNVKMICPWYGGPSVEVTLKIDVSLAFGERLVRYRVAHAPGQTGLKNQTDGFP</sequence>
<gene>
    <name evidence="1" type="ORF">N7460_014049</name>
</gene>
<keyword evidence="2" id="KW-1185">Reference proteome</keyword>
<name>A0AAD6HYG5_PENCN</name>
<reference evidence="1" key="2">
    <citation type="submission" date="2023-01" db="EMBL/GenBank/DDBJ databases">
        <authorList>
            <person name="Petersen C."/>
        </authorList>
    </citation>
    <scope>NUCLEOTIDE SEQUENCE</scope>
    <source>
        <strain evidence="1">IBT 15450</strain>
    </source>
</reference>
<accession>A0AAD6HYG5</accession>
<dbReference type="EMBL" id="JAQJZL010000017">
    <property type="protein sequence ID" value="KAJ6022305.1"/>
    <property type="molecule type" value="Genomic_DNA"/>
</dbReference>
<evidence type="ECO:0000313" key="2">
    <source>
        <dbReference type="Proteomes" id="UP001219568"/>
    </source>
</evidence>
<proteinExistence type="predicted"/>
<dbReference type="AlphaFoldDB" id="A0AAD6HYG5"/>
<comment type="caution">
    <text evidence="1">The sequence shown here is derived from an EMBL/GenBank/DDBJ whole genome shotgun (WGS) entry which is preliminary data.</text>
</comment>
<protein>
    <submittedName>
        <fullName evidence="1">Uncharacterized protein</fullName>
    </submittedName>
</protein>
<dbReference type="Proteomes" id="UP001219568">
    <property type="component" value="Unassembled WGS sequence"/>
</dbReference>
<evidence type="ECO:0000313" key="1">
    <source>
        <dbReference type="EMBL" id="KAJ6022305.1"/>
    </source>
</evidence>
<reference evidence="1" key="1">
    <citation type="journal article" date="2023" name="IMA Fungus">
        <title>Comparative genomic study of the Penicillium genus elucidates a diverse pangenome and 15 lateral gene transfer events.</title>
        <authorList>
            <person name="Petersen C."/>
            <person name="Sorensen T."/>
            <person name="Nielsen M.R."/>
            <person name="Sondergaard T.E."/>
            <person name="Sorensen J.L."/>
            <person name="Fitzpatrick D.A."/>
            <person name="Frisvad J.C."/>
            <person name="Nielsen K.L."/>
        </authorList>
    </citation>
    <scope>NUCLEOTIDE SEQUENCE</scope>
    <source>
        <strain evidence="1">IBT 15450</strain>
    </source>
</reference>